<dbReference type="Proteomes" id="UP000273119">
    <property type="component" value="Unassembled WGS sequence"/>
</dbReference>
<keyword evidence="6 9" id="KW-1133">Transmembrane helix</keyword>
<feature type="transmembrane region" description="Helical" evidence="9">
    <location>
        <begin position="126"/>
        <end position="146"/>
    </location>
</feature>
<evidence type="ECO:0000256" key="6">
    <source>
        <dbReference type="ARBA" id="ARBA00022989"/>
    </source>
</evidence>
<organism evidence="11 12">
    <name type="scientific">Galactobacter caseinivorans</name>
    <dbReference type="NCBI Taxonomy" id="2676123"/>
    <lineage>
        <taxon>Bacteria</taxon>
        <taxon>Bacillati</taxon>
        <taxon>Actinomycetota</taxon>
        <taxon>Actinomycetes</taxon>
        <taxon>Micrococcales</taxon>
        <taxon>Micrococcaceae</taxon>
        <taxon>Galactobacter</taxon>
    </lineage>
</organism>
<feature type="transmembrane region" description="Helical" evidence="9">
    <location>
        <begin position="524"/>
        <end position="544"/>
    </location>
</feature>
<dbReference type="NCBIfam" id="TIGR00711">
    <property type="entry name" value="efflux_EmrB"/>
    <property type="match status" value="1"/>
</dbReference>
<dbReference type="Pfam" id="PF07690">
    <property type="entry name" value="MFS_1"/>
    <property type="match status" value="2"/>
</dbReference>
<evidence type="ECO:0000313" key="12">
    <source>
        <dbReference type="Proteomes" id="UP000273119"/>
    </source>
</evidence>
<feature type="region of interest" description="Disordered" evidence="8">
    <location>
        <begin position="76"/>
        <end position="122"/>
    </location>
</feature>
<feature type="domain" description="Major facilitator superfamily (MFS) profile" evidence="10">
    <location>
        <begin position="133"/>
        <end position="588"/>
    </location>
</feature>
<dbReference type="PANTHER" id="PTHR42718">
    <property type="entry name" value="MAJOR FACILITATOR SUPERFAMILY MULTIDRUG TRANSPORTER MFSC"/>
    <property type="match status" value="1"/>
</dbReference>
<feature type="transmembrane region" description="Helical" evidence="9">
    <location>
        <begin position="564"/>
        <end position="583"/>
    </location>
</feature>
<evidence type="ECO:0000256" key="7">
    <source>
        <dbReference type="ARBA" id="ARBA00023136"/>
    </source>
</evidence>
<feature type="transmembrane region" description="Helical" evidence="9">
    <location>
        <begin position="198"/>
        <end position="218"/>
    </location>
</feature>
<keyword evidence="12" id="KW-1185">Reference proteome</keyword>
<comment type="similarity">
    <text evidence="2">Belongs to the major facilitator superfamily. EmrB family.</text>
</comment>
<feature type="transmembrane region" description="Helical" evidence="9">
    <location>
        <begin position="421"/>
        <end position="444"/>
    </location>
</feature>
<dbReference type="InterPro" id="IPR020846">
    <property type="entry name" value="MFS_dom"/>
</dbReference>
<dbReference type="PANTHER" id="PTHR42718:SF9">
    <property type="entry name" value="MAJOR FACILITATOR SUPERFAMILY MULTIDRUG TRANSPORTER MFSC"/>
    <property type="match status" value="1"/>
</dbReference>
<dbReference type="CDD" id="cd17503">
    <property type="entry name" value="MFS_LmrB_MDR_like"/>
    <property type="match status" value="1"/>
</dbReference>
<accession>A0A496PI08</accession>
<feature type="region of interest" description="Disordered" evidence="8">
    <location>
        <begin position="586"/>
        <end position="613"/>
    </location>
</feature>
<dbReference type="GO" id="GO:0005886">
    <property type="term" value="C:plasma membrane"/>
    <property type="evidence" value="ECO:0007669"/>
    <property type="project" value="UniProtKB-SubCell"/>
</dbReference>
<sequence>MAASWISSAVWRRRRSRRPWGAVLDMLLSWHARSGMGGGVVCLDSRCVGLRQVGTLCQDEGPLRSGSLTLGNRYCMSPATPPAPPAPPATQPASTPAAPAAGALSQPSGVGQKTAPTRGAAERPKLPAGVAATLAILAVAAFVMILNETVLAVALPQLMIEFGVDATAIQWLSTGFMLTMAVVIPTTGFLLQRFTTRSLFLCAVGLFLLGSLLAALAPSFSVMLAARVIQAGGTAVIMPLLMTTTLSSVPPSRRGAIMGMNTIVIACAPAIGPALSGLILGSLGWHAIFWLMVGISVVTLLVGLTKLPAGGATRRVPFDAPSVVLSALGFGGVVYALAGAETALSGSWIPTALGLVVGVLGLVLFVRRQRALQPRGAALMDLRPFSVPTFRLSLITVAITFGLLLGSVVLLSMVLQQGMGLSPMTTGLILLPAGLVQAVLAPFVGRIYDRIGPRPLVIPATVLLAVSMFALAFVTPATPLWVVLLWNTLYGAGMACVLTSLLTTSLSSLPKPLYGHGSAILNTFQQLAGAAGTALLVATMTFGARVAGESGLAGPAAEMSGARWAFLGAGVLCVIAIVTGAMIRPSEPSQPGEAAGPSEPGEAAGPEAVRAAA</sequence>
<dbReference type="GO" id="GO:0022857">
    <property type="term" value="F:transmembrane transporter activity"/>
    <property type="evidence" value="ECO:0007669"/>
    <property type="project" value="InterPro"/>
</dbReference>
<evidence type="ECO:0000259" key="10">
    <source>
        <dbReference type="PROSITE" id="PS50850"/>
    </source>
</evidence>
<evidence type="ECO:0000256" key="9">
    <source>
        <dbReference type="SAM" id="Phobius"/>
    </source>
</evidence>
<proteinExistence type="inferred from homology"/>
<evidence type="ECO:0000256" key="4">
    <source>
        <dbReference type="ARBA" id="ARBA00022475"/>
    </source>
</evidence>
<evidence type="ECO:0000313" key="11">
    <source>
        <dbReference type="EMBL" id="RKW70123.1"/>
    </source>
</evidence>
<feature type="transmembrane region" description="Helical" evidence="9">
    <location>
        <begin position="316"/>
        <end position="336"/>
    </location>
</feature>
<keyword evidence="7 9" id="KW-0472">Membrane</keyword>
<keyword evidence="3" id="KW-0813">Transport</keyword>
<dbReference type="AlphaFoldDB" id="A0A496PI08"/>
<evidence type="ECO:0000256" key="2">
    <source>
        <dbReference type="ARBA" id="ARBA00008537"/>
    </source>
</evidence>
<dbReference type="InterPro" id="IPR036259">
    <property type="entry name" value="MFS_trans_sf"/>
</dbReference>
<dbReference type="EMBL" id="QQXL01000005">
    <property type="protein sequence ID" value="RKW70123.1"/>
    <property type="molecule type" value="Genomic_DNA"/>
</dbReference>
<feature type="transmembrane region" description="Helical" evidence="9">
    <location>
        <begin position="392"/>
        <end position="415"/>
    </location>
</feature>
<feature type="transmembrane region" description="Helical" evidence="9">
    <location>
        <begin position="480"/>
        <end position="503"/>
    </location>
</feature>
<protein>
    <submittedName>
        <fullName evidence="11">MFS transporter</fullName>
    </submittedName>
</protein>
<keyword evidence="4" id="KW-1003">Cell membrane</keyword>
<dbReference type="PROSITE" id="PS50850">
    <property type="entry name" value="MFS"/>
    <property type="match status" value="1"/>
</dbReference>
<evidence type="ECO:0000256" key="8">
    <source>
        <dbReference type="SAM" id="MobiDB-lite"/>
    </source>
</evidence>
<reference evidence="11 12" key="1">
    <citation type="submission" date="2018-07" db="EMBL/GenBank/DDBJ databases">
        <title>Arthrobacter sp. nov., isolated from raw cow's milk with high bacterial count.</title>
        <authorList>
            <person name="Hahne J."/>
            <person name="Isele D."/>
            <person name="Lipski A."/>
        </authorList>
    </citation>
    <scope>NUCLEOTIDE SEQUENCE [LARGE SCALE GENOMIC DNA]</scope>
    <source>
        <strain evidence="11 12">JZ R-183</strain>
    </source>
</reference>
<feature type="transmembrane region" description="Helical" evidence="9">
    <location>
        <begin position="348"/>
        <end position="366"/>
    </location>
</feature>
<evidence type="ECO:0000256" key="5">
    <source>
        <dbReference type="ARBA" id="ARBA00022692"/>
    </source>
</evidence>
<feature type="transmembrane region" description="Helical" evidence="9">
    <location>
        <begin position="168"/>
        <end position="191"/>
    </location>
</feature>
<comment type="subcellular location">
    <subcellularLocation>
        <location evidence="1">Cell membrane</location>
        <topology evidence="1">Multi-pass membrane protein</topology>
    </subcellularLocation>
</comment>
<feature type="transmembrane region" description="Helical" evidence="9">
    <location>
        <begin position="456"/>
        <end position="474"/>
    </location>
</feature>
<comment type="caution">
    <text evidence="11">The sequence shown here is derived from an EMBL/GenBank/DDBJ whole genome shotgun (WGS) entry which is preliminary data.</text>
</comment>
<dbReference type="PRINTS" id="PR01036">
    <property type="entry name" value="TCRTETB"/>
</dbReference>
<evidence type="ECO:0000256" key="3">
    <source>
        <dbReference type="ARBA" id="ARBA00022448"/>
    </source>
</evidence>
<feature type="compositionally biased region" description="Pro residues" evidence="8">
    <location>
        <begin position="79"/>
        <end position="90"/>
    </location>
</feature>
<feature type="compositionally biased region" description="Low complexity" evidence="8">
    <location>
        <begin position="91"/>
        <end position="103"/>
    </location>
</feature>
<feature type="transmembrane region" description="Helical" evidence="9">
    <location>
        <begin position="287"/>
        <end position="304"/>
    </location>
</feature>
<evidence type="ECO:0000256" key="1">
    <source>
        <dbReference type="ARBA" id="ARBA00004651"/>
    </source>
</evidence>
<dbReference type="InterPro" id="IPR011701">
    <property type="entry name" value="MFS"/>
</dbReference>
<gene>
    <name evidence="11" type="ORF">DWQ67_09195</name>
</gene>
<name>A0A496PI08_9MICC</name>
<feature type="compositionally biased region" description="Low complexity" evidence="8">
    <location>
        <begin position="591"/>
        <end position="613"/>
    </location>
</feature>
<keyword evidence="5 9" id="KW-0812">Transmembrane</keyword>
<feature type="compositionally biased region" description="Polar residues" evidence="8">
    <location>
        <begin position="105"/>
        <end position="115"/>
    </location>
</feature>
<dbReference type="Gene3D" id="1.20.1720.10">
    <property type="entry name" value="Multidrug resistance protein D"/>
    <property type="match status" value="1"/>
</dbReference>
<dbReference type="InterPro" id="IPR004638">
    <property type="entry name" value="EmrB-like"/>
</dbReference>
<feature type="transmembrane region" description="Helical" evidence="9">
    <location>
        <begin position="258"/>
        <end position="281"/>
    </location>
</feature>
<dbReference type="Gene3D" id="1.20.1250.20">
    <property type="entry name" value="MFS general substrate transporter like domains"/>
    <property type="match status" value="1"/>
</dbReference>
<feature type="transmembrane region" description="Helical" evidence="9">
    <location>
        <begin position="224"/>
        <end position="246"/>
    </location>
</feature>
<dbReference type="SUPFAM" id="SSF103473">
    <property type="entry name" value="MFS general substrate transporter"/>
    <property type="match status" value="1"/>
</dbReference>